<reference evidence="3" key="1">
    <citation type="submission" date="2017-12" db="EMBL/GenBank/DDBJ databases">
        <title>Draft genome sequence of Telmatospirillum siberiense 26-4b1T, an acidotolerant peatland alphaproteobacterium potentially involved in sulfur cycling.</title>
        <authorList>
            <person name="Hausmann B."/>
            <person name="Pjevac P."/>
            <person name="Schreck K."/>
            <person name="Herbold C.W."/>
            <person name="Daims H."/>
            <person name="Wagner M."/>
            <person name="Pester M."/>
            <person name="Loy A."/>
        </authorList>
    </citation>
    <scope>NUCLEOTIDE SEQUENCE [LARGE SCALE GENOMIC DNA]</scope>
    <source>
        <strain evidence="3">26-4b1</strain>
    </source>
</reference>
<evidence type="ECO:0008006" key="4">
    <source>
        <dbReference type="Google" id="ProtNLM"/>
    </source>
</evidence>
<keyword evidence="3" id="KW-1185">Reference proteome</keyword>
<dbReference type="RefSeq" id="WP_101248871.1">
    <property type="nucleotide sequence ID" value="NZ_PIUM01000001.1"/>
</dbReference>
<evidence type="ECO:0000313" key="3">
    <source>
        <dbReference type="Proteomes" id="UP000233293"/>
    </source>
</evidence>
<protein>
    <recommendedName>
        <fullName evidence="4">Outer envelope protein</fullName>
    </recommendedName>
</protein>
<evidence type="ECO:0000256" key="1">
    <source>
        <dbReference type="SAM" id="SignalP"/>
    </source>
</evidence>
<dbReference type="Proteomes" id="UP000233293">
    <property type="component" value="Unassembled WGS sequence"/>
</dbReference>
<dbReference type="Gene3D" id="2.40.230.20">
    <property type="entry name" value="Nucleoside-specific channel-forming protein, Tsx-like"/>
    <property type="match status" value="1"/>
</dbReference>
<comment type="caution">
    <text evidence="2">The sequence shown here is derived from an EMBL/GenBank/DDBJ whole genome shotgun (WGS) entry which is preliminary data.</text>
</comment>
<dbReference type="OrthoDB" id="104801at2"/>
<name>A0A2N3Q1V3_9PROT</name>
<dbReference type="GO" id="GO:0009279">
    <property type="term" value="C:cell outer membrane"/>
    <property type="evidence" value="ECO:0007669"/>
    <property type="project" value="InterPro"/>
</dbReference>
<evidence type="ECO:0000313" key="2">
    <source>
        <dbReference type="EMBL" id="PKU26640.1"/>
    </source>
</evidence>
<dbReference type="SUPFAM" id="SSF111364">
    <property type="entry name" value="Tsx-like channel"/>
    <property type="match status" value="1"/>
</dbReference>
<dbReference type="InterPro" id="IPR036777">
    <property type="entry name" value="Channel_Tsx-like_sf"/>
</dbReference>
<dbReference type="AlphaFoldDB" id="A0A2N3Q1V3"/>
<feature type="signal peptide" evidence="1">
    <location>
        <begin position="1"/>
        <end position="23"/>
    </location>
</feature>
<accession>A0A2N3Q1V3</accession>
<organism evidence="2 3">
    <name type="scientific">Telmatospirillum siberiense</name>
    <dbReference type="NCBI Taxonomy" id="382514"/>
    <lineage>
        <taxon>Bacteria</taxon>
        <taxon>Pseudomonadati</taxon>
        <taxon>Pseudomonadota</taxon>
        <taxon>Alphaproteobacteria</taxon>
        <taxon>Rhodospirillales</taxon>
        <taxon>Rhodospirillaceae</taxon>
        <taxon>Telmatospirillum</taxon>
    </lineage>
</organism>
<sequence length="298" mass="32822">MLKKLLPSLLAICAGMAAAPAHASDFLWTDTYLSYRYLWQDKQPGTYKDVQEHAVNLSHADEWDYGANFFSLDVEQFTRQDATNYAFASDYQNGGTKSTGSGEFYGLFRSSFSGNKISGTKVFAFGPIKDVSLEIGADWCTQNDAFASNKKMIVAGPQFSIALPKGFWDISIHMAHEWNTNGYHDNGQADNFDAVPEFETSWLYPITIGPVPMKFTGYANLIGPKGKGTSNDAGHTTEFLAHPKLMFDVGAMAGGKPGKVDAGIGYEYWLNKFGTRSSASVPNPVQRAVFFEVGYHFN</sequence>
<dbReference type="EMBL" id="PIUM01000001">
    <property type="protein sequence ID" value="PKU26640.1"/>
    <property type="molecule type" value="Genomic_DNA"/>
</dbReference>
<proteinExistence type="predicted"/>
<feature type="chain" id="PRO_5014820369" description="Outer envelope protein" evidence="1">
    <location>
        <begin position="24"/>
        <end position="298"/>
    </location>
</feature>
<gene>
    <name evidence="2" type="ORF">CWS72_02080</name>
</gene>
<keyword evidence="1" id="KW-0732">Signal</keyword>